<protein>
    <submittedName>
        <fullName evidence="1">11212_t:CDS:1</fullName>
    </submittedName>
</protein>
<accession>A0ACA9LRD6</accession>
<gene>
    <name evidence="1" type="ORF">SCALOS_LOCUS5027</name>
</gene>
<name>A0ACA9LRD6_9GLOM</name>
<comment type="caution">
    <text evidence="1">The sequence shown here is derived from an EMBL/GenBank/DDBJ whole genome shotgun (WGS) entry which is preliminary data.</text>
</comment>
<keyword evidence="2" id="KW-1185">Reference proteome</keyword>
<evidence type="ECO:0000313" key="1">
    <source>
        <dbReference type="EMBL" id="CAG8546303.1"/>
    </source>
</evidence>
<evidence type="ECO:0000313" key="2">
    <source>
        <dbReference type="Proteomes" id="UP000789860"/>
    </source>
</evidence>
<sequence length="346" mass="40291">MSKRKEYVVTLIFAGHIIQNLHYGPYCHNWWLSRQTDKADNIILLYPIRLNMKTLITLHNFDFIIEIVESVSEYGPAPGYLCKCKDIQSPVIMGFDNPIISDILIQDLPFQVYAFILGKLRVWILGIGKSSKPKWNYAGTEFDDNECKLTIYNKQMEQEETSTIIELQTSLHTLYPFNHIINDRELRTWKAMLKAVGCTEIMPFNKDQLEALDAFLIDKAHVVISSYKTDTATNEPRASFFKKLEGNKYTYCEDLGGLCHTCQQYGYEIFSDLTDFIDKYIMQSLEKKQLIIATNNLKRFLKRDYEGYFNITANGTTFHNIYINYCLLYTYGQCTECHTQICNQCQ</sequence>
<dbReference type="Proteomes" id="UP000789860">
    <property type="component" value="Unassembled WGS sequence"/>
</dbReference>
<organism evidence="1 2">
    <name type="scientific">Scutellospora calospora</name>
    <dbReference type="NCBI Taxonomy" id="85575"/>
    <lineage>
        <taxon>Eukaryota</taxon>
        <taxon>Fungi</taxon>
        <taxon>Fungi incertae sedis</taxon>
        <taxon>Mucoromycota</taxon>
        <taxon>Glomeromycotina</taxon>
        <taxon>Glomeromycetes</taxon>
        <taxon>Diversisporales</taxon>
        <taxon>Gigasporaceae</taxon>
        <taxon>Scutellospora</taxon>
    </lineage>
</organism>
<feature type="non-terminal residue" evidence="1">
    <location>
        <position position="346"/>
    </location>
</feature>
<dbReference type="EMBL" id="CAJVPM010007481">
    <property type="protein sequence ID" value="CAG8546303.1"/>
    <property type="molecule type" value="Genomic_DNA"/>
</dbReference>
<proteinExistence type="predicted"/>
<reference evidence="1" key="1">
    <citation type="submission" date="2021-06" db="EMBL/GenBank/DDBJ databases">
        <authorList>
            <person name="Kallberg Y."/>
            <person name="Tangrot J."/>
            <person name="Rosling A."/>
        </authorList>
    </citation>
    <scope>NUCLEOTIDE SEQUENCE</scope>
    <source>
        <strain evidence="1">AU212A</strain>
    </source>
</reference>